<dbReference type="EMBL" id="BAABCX010000002">
    <property type="protein sequence ID" value="GAA3540684.1"/>
    <property type="molecule type" value="Genomic_DNA"/>
</dbReference>
<evidence type="ECO:0000313" key="7">
    <source>
        <dbReference type="EMBL" id="GAA3540684.1"/>
    </source>
</evidence>
<reference evidence="8" key="1">
    <citation type="journal article" date="2019" name="Int. J. Syst. Evol. Microbiol.">
        <title>The Global Catalogue of Microorganisms (GCM) 10K type strain sequencing project: providing services to taxonomists for standard genome sequencing and annotation.</title>
        <authorList>
            <consortium name="The Broad Institute Genomics Platform"/>
            <consortium name="The Broad Institute Genome Sequencing Center for Infectious Disease"/>
            <person name="Wu L."/>
            <person name="Ma J."/>
        </authorList>
    </citation>
    <scope>NUCLEOTIDE SEQUENCE [LARGE SCALE GENOMIC DNA]</scope>
    <source>
        <strain evidence="8">JCM 17110</strain>
    </source>
</reference>
<evidence type="ECO:0000256" key="1">
    <source>
        <dbReference type="ARBA" id="ARBA00023015"/>
    </source>
</evidence>
<keyword evidence="1" id="KW-0805">Transcription regulation</keyword>
<comment type="caution">
    <text evidence="7">The sequence shown here is derived from an EMBL/GenBank/DDBJ whole genome shotgun (WGS) entry which is preliminary data.</text>
</comment>
<evidence type="ECO:0000256" key="4">
    <source>
        <dbReference type="PROSITE-ProRule" id="PRU00169"/>
    </source>
</evidence>
<dbReference type="InterPro" id="IPR011006">
    <property type="entry name" value="CheY-like_superfamily"/>
</dbReference>
<evidence type="ECO:0000256" key="2">
    <source>
        <dbReference type="ARBA" id="ARBA00023125"/>
    </source>
</evidence>
<dbReference type="PRINTS" id="PR00038">
    <property type="entry name" value="HTHLUXR"/>
</dbReference>
<dbReference type="SUPFAM" id="SSF46894">
    <property type="entry name" value="C-terminal effector domain of the bipartite response regulators"/>
    <property type="match status" value="1"/>
</dbReference>
<dbReference type="InterPro" id="IPR000792">
    <property type="entry name" value="Tscrpt_reg_LuxR_C"/>
</dbReference>
<feature type="modified residue" description="4-aspartylphosphate" evidence="4">
    <location>
        <position position="58"/>
    </location>
</feature>
<protein>
    <submittedName>
        <fullName evidence="7">Response regulator transcription factor</fullName>
    </submittedName>
</protein>
<gene>
    <name evidence="7" type="ORF">GCM10022394_20590</name>
</gene>
<evidence type="ECO:0000259" key="6">
    <source>
        <dbReference type="PROSITE" id="PS50110"/>
    </source>
</evidence>
<feature type="domain" description="Response regulatory" evidence="6">
    <location>
        <begin position="8"/>
        <end position="127"/>
    </location>
</feature>
<accession>A0ABP6VWZ2</accession>
<evidence type="ECO:0000256" key="3">
    <source>
        <dbReference type="ARBA" id="ARBA00023163"/>
    </source>
</evidence>
<dbReference type="InterPro" id="IPR036388">
    <property type="entry name" value="WH-like_DNA-bd_sf"/>
</dbReference>
<keyword evidence="3" id="KW-0804">Transcription</keyword>
<evidence type="ECO:0000259" key="5">
    <source>
        <dbReference type="PROSITE" id="PS50043"/>
    </source>
</evidence>
<organism evidence="7 8">
    <name type="scientific">Zobellella aerophila</name>
    <dbReference type="NCBI Taxonomy" id="870480"/>
    <lineage>
        <taxon>Bacteria</taxon>
        <taxon>Pseudomonadati</taxon>
        <taxon>Pseudomonadota</taxon>
        <taxon>Gammaproteobacteria</taxon>
        <taxon>Aeromonadales</taxon>
        <taxon>Aeromonadaceae</taxon>
        <taxon>Zobellella</taxon>
    </lineage>
</organism>
<evidence type="ECO:0000313" key="8">
    <source>
        <dbReference type="Proteomes" id="UP001500795"/>
    </source>
</evidence>
<dbReference type="InterPro" id="IPR016032">
    <property type="entry name" value="Sig_transdc_resp-reg_C-effctor"/>
</dbReference>
<dbReference type="CDD" id="cd00156">
    <property type="entry name" value="REC"/>
    <property type="match status" value="1"/>
</dbReference>
<dbReference type="InterPro" id="IPR039420">
    <property type="entry name" value="WalR-like"/>
</dbReference>
<dbReference type="SMART" id="SM00448">
    <property type="entry name" value="REC"/>
    <property type="match status" value="1"/>
</dbReference>
<keyword evidence="2" id="KW-0238">DNA-binding</keyword>
<dbReference type="CDD" id="cd06170">
    <property type="entry name" value="LuxR_C_like"/>
    <property type="match status" value="1"/>
</dbReference>
<dbReference type="Pfam" id="PF00196">
    <property type="entry name" value="GerE"/>
    <property type="match status" value="1"/>
</dbReference>
<dbReference type="InterPro" id="IPR001789">
    <property type="entry name" value="Sig_transdc_resp-reg_receiver"/>
</dbReference>
<dbReference type="SMART" id="SM00421">
    <property type="entry name" value="HTH_LUXR"/>
    <property type="match status" value="1"/>
</dbReference>
<dbReference type="PROSITE" id="PS50043">
    <property type="entry name" value="HTH_LUXR_2"/>
    <property type="match status" value="1"/>
</dbReference>
<dbReference type="PANTHER" id="PTHR43214">
    <property type="entry name" value="TWO-COMPONENT RESPONSE REGULATOR"/>
    <property type="match status" value="1"/>
</dbReference>
<keyword evidence="8" id="KW-1185">Reference proteome</keyword>
<dbReference type="Proteomes" id="UP001500795">
    <property type="component" value="Unassembled WGS sequence"/>
</dbReference>
<dbReference type="Gene3D" id="1.10.10.10">
    <property type="entry name" value="Winged helix-like DNA-binding domain superfamily/Winged helix DNA-binding domain"/>
    <property type="match status" value="1"/>
</dbReference>
<dbReference type="RefSeq" id="WP_344957600.1">
    <property type="nucleotide sequence ID" value="NZ_BAABCX010000002.1"/>
</dbReference>
<dbReference type="Gene3D" id="3.40.50.2300">
    <property type="match status" value="1"/>
</dbReference>
<name>A0ABP6VWZ2_9GAMM</name>
<dbReference type="PANTHER" id="PTHR43214:SF41">
    <property type="entry name" value="NITRATE_NITRITE RESPONSE REGULATOR PROTEIN NARP"/>
    <property type="match status" value="1"/>
</dbReference>
<keyword evidence="4" id="KW-0597">Phosphoprotein</keyword>
<dbReference type="PROSITE" id="PS50110">
    <property type="entry name" value="RESPONSE_REGULATORY"/>
    <property type="match status" value="1"/>
</dbReference>
<dbReference type="Pfam" id="PF00072">
    <property type="entry name" value="Response_reg"/>
    <property type="match status" value="1"/>
</dbReference>
<feature type="domain" description="HTH luxR-type" evidence="5">
    <location>
        <begin position="179"/>
        <end position="244"/>
    </location>
</feature>
<proteinExistence type="predicted"/>
<dbReference type="SUPFAM" id="SSF52172">
    <property type="entry name" value="CheY-like"/>
    <property type="match status" value="1"/>
</dbReference>
<sequence>MRDLKPQKLLIVDNEPLITEELGEFFTDHDYLCLCCHSADDAIQIFSDTPDVHIVLSDLHMPSKNGLQLLQELMLIASREQRPVEAILFTGKSEKDDVIMALKAGIADFYQKPLDMDELAAGVRRLAARLTKTQQQVSISGLNERVLRLTESLQELCQDINHLHQAPEPAQDTEYTTPQSALLAKLSPRQQEVALLIAKGITNYQISHELGITENTVKLYASQILRLTNMSNRTQLALALAEHQG</sequence>